<organism evidence="1 3">
    <name type="scientific">Mycena alexandri</name>
    <dbReference type="NCBI Taxonomy" id="1745969"/>
    <lineage>
        <taxon>Eukaryota</taxon>
        <taxon>Fungi</taxon>
        <taxon>Dikarya</taxon>
        <taxon>Basidiomycota</taxon>
        <taxon>Agaricomycotina</taxon>
        <taxon>Agaricomycetes</taxon>
        <taxon>Agaricomycetidae</taxon>
        <taxon>Agaricales</taxon>
        <taxon>Marasmiineae</taxon>
        <taxon>Mycenaceae</taxon>
        <taxon>Mycena</taxon>
    </lineage>
</organism>
<evidence type="ECO:0000313" key="3">
    <source>
        <dbReference type="Proteomes" id="UP001218188"/>
    </source>
</evidence>
<reference evidence="1" key="1">
    <citation type="submission" date="2023-03" db="EMBL/GenBank/DDBJ databases">
        <title>Massive genome expansion in bonnet fungi (Mycena s.s.) driven by repeated elements and novel gene families across ecological guilds.</title>
        <authorList>
            <consortium name="Lawrence Berkeley National Laboratory"/>
            <person name="Harder C.B."/>
            <person name="Miyauchi S."/>
            <person name="Viragh M."/>
            <person name="Kuo A."/>
            <person name="Thoen E."/>
            <person name="Andreopoulos B."/>
            <person name="Lu D."/>
            <person name="Skrede I."/>
            <person name="Drula E."/>
            <person name="Henrissat B."/>
            <person name="Morin E."/>
            <person name="Kohler A."/>
            <person name="Barry K."/>
            <person name="LaButti K."/>
            <person name="Morin E."/>
            <person name="Salamov A."/>
            <person name="Lipzen A."/>
            <person name="Mereny Z."/>
            <person name="Hegedus B."/>
            <person name="Baldrian P."/>
            <person name="Stursova M."/>
            <person name="Weitz H."/>
            <person name="Taylor A."/>
            <person name="Grigoriev I.V."/>
            <person name="Nagy L.G."/>
            <person name="Martin F."/>
            <person name="Kauserud H."/>
        </authorList>
    </citation>
    <scope>NUCLEOTIDE SEQUENCE</scope>
    <source>
        <strain evidence="1">CBHHK200</strain>
    </source>
</reference>
<dbReference type="EMBL" id="JARJCM010000136">
    <property type="protein sequence ID" value="KAJ7026547.1"/>
    <property type="molecule type" value="Genomic_DNA"/>
</dbReference>
<comment type="caution">
    <text evidence="1">The sequence shown here is derived from an EMBL/GenBank/DDBJ whole genome shotgun (WGS) entry which is preliminary data.</text>
</comment>
<gene>
    <name evidence="1" type="ORF">C8F04DRAFT_107229</name>
    <name evidence="2" type="ORF">C8F04DRAFT_692630</name>
</gene>
<dbReference type="Proteomes" id="UP001218188">
    <property type="component" value="Unassembled WGS sequence"/>
</dbReference>
<sequence>MQHTSFLAKEEPLDALCHHFSLAKAVFPASTPLQPTFDMQMIGPISRMPTHVLAVLPADNNPNIPPLMVPVDAALYHQSFGNVGILPQVAPGTAPPAPHLGPGAQLPTVTLAVVPVNAPHTLSLALLLLFGLGLETDRNLLAARVLPSVVIEEFPNAVEMARVMSRLAEPQFDWYLRYNQGLWKNILAFAPHDTALVELVRTTYKVVADARRMRVRRW</sequence>
<proteinExistence type="predicted"/>
<protein>
    <submittedName>
        <fullName evidence="1">Uncharacterized protein</fullName>
    </submittedName>
</protein>
<keyword evidence="3" id="KW-1185">Reference proteome</keyword>
<dbReference type="AlphaFoldDB" id="A0AAD6SJB5"/>
<dbReference type="EMBL" id="JARJCM010000080">
    <property type="protein sequence ID" value="KAJ7031544.1"/>
    <property type="molecule type" value="Genomic_DNA"/>
</dbReference>
<evidence type="ECO:0000313" key="1">
    <source>
        <dbReference type="EMBL" id="KAJ7026547.1"/>
    </source>
</evidence>
<name>A0AAD6SJB5_9AGAR</name>
<evidence type="ECO:0000313" key="2">
    <source>
        <dbReference type="EMBL" id="KAJ7031544.1"/>
    </source>
</evidence>
<accession>A0AAD6SJB5</accession>